<protein>
    <recommendedName>
        <fullName evidence="5">DUF732 domain-containing protein</fullName>
    </recommendedName>
</protein>
<feature type="region of interest" description="Disordered" evidence="1">
    <location>
        <begin position="21"/>
        <end position="73"/>
    </location>
</feature>
<dbReference type="EMBL" id="VDMP01000026">
    <property type="protein sequence ID" value="TNM37342.1"/>
    <property type="molecule type" value="Genomic_DNA"/>
</dbReference>
<dbReference type="PROSITE" id="PS51257">
    <property type="entry name" value="PROKAR_LIPOPROTEIN"/>
    <property type="match status" value="1"/>
</dbReference>
<evidence type="ECO:0000256" key="1">
    <source>
        <dbReference type="SAM" id="MobiDB-lite"/>
    </source>
</evidence>
<sequence>MRRTIPGLLLVATLGLSGLLTACGSDDADEPDTKDSTSQSSDANDADDTADTDDTADDNDAPEADGDKPDRDDVIEGYTKIVLDTGKQSGMEMPADLVNKVVTCFVDAVYDDASVATLEALEDGNAAGIDPADAKLFTDAQTTCTKSVS</sequence>
<evidence type="ECO:0000313" key="4">
    <source>
        <dbReference type="Proteomes" id="UP000313231"/>
    </source>
</evidence>
<evidence type="ECO:0008006" key="5">
    <source>
        <dbReference type="Google" id="ProtNLM"/>
    </source>
</evidence>
<dbReference type="AlphaFoldDB" id="A0A5C4VNA2"/>
<evidence type="ECO:0000313" key="3">
    <source>
        <dbReference type="EMBL" id="TNM37342.1"/>
    </source>
</evidence>
<reference evidence="3 4" key="1">
    <citation type="journal article" date="2016" name="Int. J. Syst. Evol. Microbiol.">
        <title>Nocardioides albidus sp. nov., an actinobacterium isolated from garden soil.</title>
        <authorList>
            <person name="Singh H."/>
            <person name="Du J."/>
            <person name="Trinh H."/>
            <person name="Won K."/>
            <person name="Yang J.E."/>
            <person name="Yin C."/>
            <person name="Kook M."/>
            <person name="Yi T.H."/>
        </authorList>
    </citation>
    <scope>NUCLEOTIDE SEQUENCE [LARGE SCALE GENOMIC DNA]</scope>
    <source>
        <strain evidence="3 4">CCTCC AB 2015297</strain>
    </source>
</reference>
<proteinExistence type="predicted"/>
<keyword evidence="2" id="KW-0732">Signal</keyword>
<name>A0A5C4VNA2_9ACTN</name>
<evidence type="ECO:0000256" key="2">
    <source>
        <dbReference type="SAM" id="SignalP"/>
    </source>
</evidence>
<feature type="chain" id="PRO_5039100245" description="DUF732 domain-containing protein" evidence="2">
    <location>
        <begin position="23"/>
        <end position="149"/>
    </location>
</feature>
<keyword evidence="4" id="KW-1185">Reference proteome</keyword>
<feature type="compositionally biased region" description="Acidic residues" evidence="1">
    <location>
        <begin position="44"/>
        <end position="64"/>
    </location>
</feature>
<dbReference type="Proteomes" id="UP000313231">
    <property type="component" value="Unassembled WGS sequence"/>
</dbReference>
<dbReference type="OrthoDB" id="3831006at2"/>
<accession>A0A5C4VNA2</accession>
<comment type="caution">
    <text evidence="3">The sequence shown here is derived from an EMBL/GenBank/DDBJ whole genome shotgun (WGS) entry which is preliminary data.</text>
</comment>
<organism evidence="3 4">
    <name type="scientific">Nocardioides albidus</name>
    <dbReference type="NCBI Taxonomy" id="1517589"/>
    <lineage>
        <taxon>Bacteria</taxon>
        <taxon>Bacillati</taxon>
        <taxon>Actinomycetota</taxon>
        <taxon>Actinomycetes</taxon>
        <taxon>Propionibacteriales</taxon>
        <taxon>Nocardioidaceae</taxon>
        <taxon>Nocardioides</taxon>
    </lineage>
</organism>
<dbReference type="RefSeq" id="WP_139623883.1">
    <property type="nucleotide sequence ID" value="NZ_VDMP01000026.1"/>
</dbReference>
<feature type="signal peptide" evidence="2">
    <location>
        <begin position="1"/>
        <end position="22"/>
    </location>
</feature>
<gene>
    <name evidence="3" type="ORF">FHP29_15990</name>
</gene>